<evidence type="ECO:0000256" key="4">
    <source>
        <dbReference type="RuleBase" id="RU003718"/>
    </source>
</evidence>
<feature type="domain" description="Glycosyltransferase N-terminal" evidence="6">
    <location>
        <begin position="13"/>
        <end position="63"/>
    </location>
</feature>
<organism evidence="7 8">
    <name type="scientific">Papaver atlanticum</name>
    <dbReference type="NCBI Taxonomy" id="357466"/>
    <lineage>
        <taxon>Eukaryota</taxon>
        <taxon>Viridiplantae</taxon>
        <taxon>Streptophyta</taxon>
        <taxon>Embryophyta</taxon>
        <taxon>Tracheophyta</taxon>
        <taxon>Spermatophyta</taxon>
        <taxon>Magnoliopsida</taxon>
        <taxon>Ranunculales</taxon>
        <taxon>Papaveraceae</taxon>
        <taxon>Papaveroideae</taxon>
        <taxon>Papaver</taxon>
    </lineage>
</organism>
<dbReference type="GO" id="GO:0080043">
    <property type="term" value="F:quercetin 3-O-glucosyltransferase activity"/>
    <property type="evidence" value="ECO:0007669"/>
    <property type="project" value="TreeGrafter"/>
</dbReference>
<evidence type="ECO:0000256" key="2">
    <source>
        <dbReference type="ARBA" id="ARBA00022676"/>
    </source>
</evidence>
<comment type="similarity">
    <text evidence="1 4">Belongs to the UDP-glycosyltransferase family.</text>
</comment>
<dbReference type="InterPro" id="IPR035595">
    <property type="entry name" value="UDP_glycos_trans_CS"/>
</dbReference>
<dbReference type="SUPFAM" id="SSF53756">
    <property type="entry name" value="UDP-Glycosyltransferase/glycogen phosphorylase"/>
    <property type="match status" value="1"/>
</dbReference>
<evidence type="ECO:0000313" key="8">
    <source>
        <dbReference type="Proteomes" id="UP001202328"/>
    </source>
</evidence>
<evidence type="ECO:0000313" key="7">
    <source>
        <dbReference type="EMBL" id="KAI3940794.1"/>
    </source>
</evidence>
<name>A0AAD4T4X3_9MAGN</name>
<reference evidence="7" key="1">
    <citation type="submission" date="2022-04" db="EMBL/GenBank/DDBJ databases">
        <title>A functionally conserved STORR gene fusion in Papaver species that diverged 16.8 million years ago.</title>
        <authorList>
            <person name="Catania T."/>
        </authorList>
    </citation>
    <scope>NUCLEOTIDE SEQUENCE</scope>
    <source>
        <strain evidence="7">S-188037</strain>
    </source>
</reference>
<dbReference type="InterPro" id="IPR058980">
    <property type="entry name" value="Glyco_transf_N"/>
</dbReference>
<dbReference type="CDD" id="cd03784">
    <property type="entry name" value="GT1_Gtf-like"/>
    <property type="match status" value="1"/>
</dbReference>
<sequence length="471" mass="53039">MEKVEKKAYGGHILLLPFPIQGHINPILQFSKRLASKDVKVSVVLTNYMARTINIQVGPFNIETISDGYDDVGRSGASSTEEYLKSFATFGSKTLADLIERIQKSDDDIPVSCVVYDSFVPWVSNVTQKLNLVGAIFFTQSLGVTSIYYYLYRGLLKVPMPDGEMISIPGLPLLKVLELPSFVPDLESSPHYLRLLVNQFSNIEKADWVLFNTFDQLEPEVLNWMAKLWRVRTIGPTIPSKYLDKRIEGDNDYGLNIFDTKRYECMDWINAKEDNSVIYVSMGSMAVLKQEQMEEVAGALLGCDYNFLWVVRQTEENKIPSTFRKDITTSPGSEKGLVITWCPQLEVLSHPALGCFVTHCGWNSTMESLSLGVPMIAFPQWSDQPTNAKCVEDLWKVGIRVKVEEDEDGILRKSELELCIKEAMEGEKGKEMKKNANKWKELAVQAVSEGGSSDKNVDELLEALNEKKVKG</sequence>
<dbReference type="AlphaFoldDB" id="A0AAD4T4X3"/>
<dbReference type="PANTHER" id="PTHR11926">
    <property type="entry name" value="GLUCOSYL/GLUCURONOSYL TRANSFERASES"/>
    <property type="match status" value="1"/>
</dbReference>
<dbReference type="Pfam" id="PF00201">
    <property type="entry name" value="UDPGT"/>
    <property type="match status" value="1"/>
</dbReference>
<proteinExistence type="inferred from homology"/>
<keyword evidence="3 4" id="KW-0808">Transferase</keyword>
<dbReference type="PANTHER" id="PTHR11926:SF1560">
    <property type="entry name" value="UDP-GLYCOSYLTRANSFERASE 74E1-RELATED"/>
    <property type="match status" value="1"/>
</dbReference>
<dbReference type="EC" id="2.4.1.-" evidence="5"/>
<dbReference type="Pfam" id="PF26168">
    <property type="entry name" value="Glyco_transf_N"/>
    <property type="match status" value="1"/>
</dbReference>
<dbReference type="EMBL" id="JAJJMB010005117">
    <property type="protein sequence ID" value="KAI3940794.1"/>
    <property type="molecule type" value="Genomic_DNA"/>
</dbReference>
<gene>
    <name evidence="7" type="ORF">MKW98_030113</name>
</gene>
<evidence type="ECO:0000256" key="5">
    <source>
        <dbReference type="RuleBase" id="RU362057"/>
    </source>
</evidence>
<evidence type="ECO:0000259" key="6">
    <source>
        <dbReference type="Pfam" id="PF26168"/>
    </source>
</evidence>
<comment type="caution">
    <text evidence="7">The sequence shown here is derived from an EMBL/GenBank/DDBJ whole genome shotgun (WGS) entry which is preliminary data.</text>
</comment>
<dbReference type="FunFam" id="3.40.50.2000:FF:000019">
    <property type="entry name" value="Glycosyltransferase"/>
    <property type="match status" value="1"/>
</dbReference>
<accession>A0AAD4T4X3</accession>
<dbReference type="Proteomes" id="UP001202328">
    <property type="component" value="Unassembled WGS sequence"/>
</dbReference>
<dbReference type="InterPro" id="IPR002213">
    <property type="entry name" value="UDP_glucos_trans"/>
</dbReference>
<dbReference type="FunFam" id="3.40.50.2000:FF:000057">
    <property type="entry name" value="Glycosyltransferase"/>
    <property type="match status" value="1"/>
</dbReference>
<dbReference type="Gene3D" id="3.40.50.2000">
    <property type="entry name" value="Glycogen Phosphorylase B"/>
    <property type="match status" value="2"/>
</dbReference>
<keyword evidence="2 4" id="KW-0328">Glycosyltransferase</keyword>
<protein>
    <recommendedName>
        <fullName evidence="5">Glycosyltransferase</fullName>
        <ecNumber evidence="5">2.4.1.-</ecNumber>
    </recommendedName>
</protein>
<evidence type="ECO:0000256" key="3">
    <source>
        <dbReference type="ARBA" id="ARBA00022679"/>
    </source>
</evidence>
<dbReference type="PROSITE" id="PS00375">
    <property type="entry name" value="UDPGT"/>
    <property type="match status" value="1"/>
</dbReference>
<dbReference type="GO" id="GO:0080044">
    <property type="term" value="F:quercetin 7-O-glucosyltransferase activity"/>
    <property type="evidence" value="ECO:0007669"/>
    <property type="project" value="TreeGrafter"/>
</dbReference>
<evidence type="ECO:0000256" key="1">
    <source>
        <dbReference type="ARBA" id="ARBA00009995"/>
    </source>
</evidence>
<keyword evidence="8" id="KW-1185">Reference proteome</keyword>